<reference evidence="2" key="1">
    <citation type="journal article" date="2019" name="Int. J. Syst. Evol. Microbiol.">
        <title>The Global Catalogue of Microorganisms (GCM) 10K type strain sequencing project: providing services to taxonomists for standard genome sequencing and annotation.</title>
        <authorList>
            <consortium name="The Broad Institute Genomics Platform"/>
            <consortium name="The Broad Institute Genome Sequencing Center for Infectious Disease"/>
            <person name="Wu L."/>
            <person name="Ma J."/>
        </authorList>
    </citation>
    <scope>NUCLEOTIDE SEQUENCE [LARGE SCALE GENOMIC DNA]</scope>
    <source>
        <strain evidence="2">JCM 17805</strain>
    </source>
</reference>
<dbReference type="Proteomes" id="UP001500604">
    <property type="component" value="Unassembled WGS sequence"/>
</dbReference>
<dbReference type="RefSeq" id="WP_345198545.1">
    <property type="nucleotide sequence ID" value="NZ_BAABFL010000468.1"/>
</dbReference>
<dbReference type="EMBL" id="BAABFL010000468">
    <property type="protein sequence ID" value="GAA4652052.1"/>
    <property type="molecule type" value="Genomic_DNA"/>
</dbReference>
<evidence type="ECO:0000313" key="1">
    <source>
        <dbReference type="EMBL" id="GAA4652052.1"/>
    </source>
</evidence>
<protein>
    <submittedName>
        <fullName evidence="1">Uncharacterized protein</fullName>
    </submittedName>
</protein>
<comment type="caution">
    <text evidence="1">The sequence shown here is derived from an EMBL/GenBank/DDBJ whole genome shotgun (WGS) entry which is preliminary data.</text>
</comment>
<sequence length="155" mass="16720">MKASNFQQHLAIPGSMEVGVSAQGGDSRGGELALFKAAISEIQSSALAEIKKAGAEVSRVNLVSKEKSLETFTPKEIAERIKFPPSFKGNKAQAVNKRLVAKGLQTCRRNEKGVLCYTLTEKGVEYGVQVAGKSTTKRCVWRLDVIDVILGRVVA</sequence>
<proteinExistence type="predicted"/>
<accession>A0ABP8VAR5</accession>
<keyword evidence="2" id="KW-1185">Reference proteome</keyword>
<organism evidence="1 2">
    <name type="scientific">Kistimonas scapharcae</name>
    <dbReference type="NCBI Taxonomy" id="1036133"/>
    <lineage>
        <taxon>Bacteria</taxon>
        <taxon>Pseudomonadati</taxon>
        <taxon>Pseudomonadota</taxon>
        <taxon>Gammaproteobacteria</taxon>
        <taxon>Oceanospirillales</taxon>
        <taxon>Endozoicomonadaceae</taxon>
        <taxon>Kistimonas</taxon>
    </lineage>
</organism>
<name>A0ABP8VAR5_9GAMM</name>
<gene>
    <name evidence="1" type="ORF">GCM10023116_43360</name>
</gene>
<evidence type="ECO:0000313" key="2">
    <source>
        <dbReference type="Proteomes" id="UP001500604"/>
    </source>
</evidence>